<comment type="caution">
    <text evidence="6">The sequence shown here is derived from an EMBL/GenBank/DDBJ whole genome shotgun (WGS) entry which is preliminary data.</text>
</comment>
<dbReference type="Gene3D" id="3.30.750.140">
    <property type="match status" value="1"/>
</dbReference>
<evidence type="ECO:0000256" key="3">
    <source>
        <dbReference type="ARBA" id="ARBA00022795"/>
    </source>
</evidence>
<reference evidence="6 7" key="1">
    <citation type="journal article" date="2012" name="BMC Genomics">
        <title>Comparative genomics of bacteria in the genus Providencia isolated from wild Drosophila melanogaster.</title>
        <authorList>
            <person name="Galac M.R."/>
            <person name="Lazzaro B.P."/>
        </authorList>
    </citation>
    <scope>NUCLEOTIDE SEQUENCE [LARGE SCALE GENOMIC DNA]</scope>
    <source>
        <strain evidence="6 7">DSM 19968</strain>
    </source>
</reference>
<proteinExistence type="inferred from homology"/>
<dbReference type="eggNOG" id="COG3144">
    <property type="taxonomic scope" value="Bacteria"/>
</dbReference>
<organism evidence="6 7">
    <name type="scientific">Providencia burhodogranariea DSM 19968</name>
    <dbReference type="NCBI Taxonomy" id="1141662"/>
    <lineage>
        <taxon>Bacteria</taxon>
        <taxon>Pseudomonadati</taxon>
        <taxon>Pseudomonadota</taxon>
        <taxon>Gammaproteobacteria</taxon>
        <taxon>Enterobacterales</taxon>
        <taxon>Morganellaceae</taxon>
        <taxon>Providencia</taxon>
    </lineage>
</organism>
<keyword evidence="7" id="KW-1185">Reference proteome</keyword>
<dbReference type="InterPro" id="IPR038610">
    <property type="entry name" value="FliK-like_C_sf"/>
</dbReference>
<accession>K8WQG7</accession>
<dbReference type="CDD" id="cd17470">
    <property type="entry name" value="T3SS_Flik_C"/>
    <property type="match status" value="1"/>
</dbReference>
<evidence type="ECO:0000259" key="5">
    <source>
        <dbReference type="Pfam" id="PF02120"/>
    </source>
</evidence>
<protein>
    <submittedName>
        <fullName evidence="6">Flagellar hook-length control protein</fullName>
    </submittedName>
</protein>
<comment type="similarity">
    <text evidence="2">Belongs to the FliK family.</text>
</comment>
<dbReference type="EMBL" id="AKKL01000021">
    <property type="protein sequence ID" value="EKT62211.1"/>
    <property type="molecule type" value="Genomic_DNA"/>
</dbReference>
<evidence type="ECO:0000256" key="2">
    <source>
        <dbReference type="ARBA" id="ARBA00009149"/>
    </source>
</evidence>
<gene>
    <name evidence="6" type="ORF">OOA_08182</name>
</gene>
<keyword evidence="6" id="KW-0282">Flagellum</keyword>
<dbReference type="InterPro" id="IPR052563">
    <property type="entry name" value="FliK"/>
</dbReference>
<feature type="compositionally biased region" description="Polar residues" evidence="4">
    <location>
        <begin position="56"/>
        <end position="71"/>
    </location>
</feature>
<sequence length="451" mass="49195">MDINANSSPAISATNGVKSPNSQQKNARSDDDQIAVVPFQAVLENQQPKPKKNQADDQSIENTDNQTRVSLTQNDALQSNDSEMLPSEHAIDQLNYSRNLLHDGKQTTLQTQLLNHGEPSVQKKLTHLNQSIDSQIQQSGLTQFSDEQQSVLVPFVQATQRINGHSTMPSEMDSKKPELSVPMQLASEEELPILSTFIQNEQEDRGDQPLFSLNNDREIPTKKLSQDFIPLYKTLTDKESPSVAQMLSTTHNSINVKSALTPSIDGNASQVMSNHSFTTQTVSMMPAPTITQAAIANAPIAQMQPGVPLGNEAWQQQLNQHLLFFSRQGISHAQIRLHPEELGSLNVHLRIEDNQAVMHFVSPHSQVRAAMETMMPILRNALQESGINLTQGSVGQDNLNHSSDSNGQTGKGHENHLHAGSALGGIAGGDASIITQAQSTIRARGGIDTFA</sequence>
<evidence type="ECO:0000313" key="6">
    <source>
        <dbReference type="EMBL" id="EKT62211.1"/>
    </source>
</evidence>
<dbReference type="OrthoDB" id="1792985at2"/>
<feature type="compositionally biased region" description="Polar residues" evidence="4">
    <location>
        <begin position="390"/>
        <end position="408"/>
    </location>
</feature>
<dbReference type="GO" id="GO:0009424">
    <property type="term" value="C:bacterial-type flagellum hook"/>
    <property type="evidence" value="ECO:0007669"/>
    <property type="project" value="InterPro"/>
</dbReference>
<evidence type="ECO:0000256" key="4">
    <source>
        <dbReference type="SAM" id="MobiDB-lite"/>
    </source>
</evidence>
<feature type="region of interest" description="Disordered" evidence="4">
    <location>
        <begin position="390"/>
        <end position="422"/>
    </location>
</feature>
<dbReference type="PANTHER" id="PTHR37533:SF2">
    <property type="entry name" value="FLAGELLAR HOOK-LENGTH CONTROL PROTEIN"/>
    <property type="match status" value="1"/>
</dbReference>
<comment type="function">
    <text evidence="1">Controls the length of the flagellar hook.</text>
</comment>
<feature type="region of interest" description="Disordered" evidence="4">
    <location>
        <begin position="1"/>
        <end position="71"/>
    </location>
</feature>
<keyword evidence="6" id="KW-0969">Cilium</keyword>
<dbReference type="AlphaFoldDB" id="K8WQG7"/>
<dbReference type="InterPro" id="IPR021136">
    <property type="entry name" value="Flagellar_hook_control-like_C"/>
</dbReference>
<dbReference type="RefSeq" id="WP_008911657.1">
    <property type="nucleotide sequence ID" value="NZ_KB233222.1"/>
</dbReference>
<dbReference type="HOGENOM" id="CLU_606707_0_0_6"/>
<feature type="domain" description="Flagellar hook-length control protein-like C-terminal" evidence="5">
    <location>
        <begin position="325"/>
        <end position="398"/>
    </location>
</feature>
<evidence type="ECO:0000256" key="1">
    <source>
        <dbReference type="ARBA" id="ARBA00003944"/>
    </source>
</evidence>
<evidence type="ECO:0000313" key="7">
    <source>
        <dbReference type="Proteomes" id="UP000009336"/>
    </source>
</evidence>
<dbReference type="STRING" id="1141662.OOA_08182"/>
<name>K8WQG7_9GAMM</name>
<keyword evidence="6" id="KW-0966">Cell projection</keyword>
<feature type="compositionally biased region" description="Polar residues" evidence="4">
    <location>
        <begin position="1"/>
        <end position="26"/>
    </location>
</feature>
<dbReference type="PANTHER" id="PTHR37533">
    <property type="entry name" value="FLAGELLAR HOOK-LENGTH CONTROL PROTEIN"/>
    <property type="match status" value="1"/>
</dbReference>
<dbReference type="PATRIC" id="fig|1141662.3.peg.1662"/>
<dbReference type="Proteomes" id="UP000009336">
    <property type="component" value="Unassembled WGS sequence"/>
</dbReference>
<keyword evidence="3" id="KW-1005">Bacterial flagellum biogenesis</keyword>
<dbReference type="InterPro" id="IPR001635">
    <property type="entry name" value="Flag_hook_Flik"/>
</dbReference>
<dbReference type="Pfam" id="PF02120">
    <property type="entry name" value="Flg_hook"/>
    <property type="match status" value="1"/>
</dbReference>
<dbReference type="GO" id="GO:0044780">
    <property type="term" value="P:bacterial-type flagellum assembly"/>
    <property type="evidence" value="ECO:0007669"/>
    <property type="project" value="InterPro"/>
</dbReference>
<dbReference type="PRINTS" id="PR01007">
    <property type="entry name" value="FLGHOOKFLIK"/>
</dbReference>